<dbReference type="RefSeq" id="XP_034012713.1">
    <property type="nucleotide sequence ID" value="XM_034155115.1"/>
</dbReference>
<dbReference type="GeneID" id="54781112"/>
<evidence type="ECO:0000313" key="2">
    <source>
        <dbReference type="Proteomes" id="UP000449547"/>
    </source>
</evidence>
<dbReference type="Proteomes" id="UP000449547">
    <property type="component" value="Unassembled WGS sequence"/>
</dbReference>
<protein>
    <submittedName>
        <fullName evidence="1">Uncharacterized protein</fullName>
    </submittedName>
</protein>
<dbReference type="AlphaFoldDB" id="A0A642UQC5"/>
<dbReference type="InterPro" id="IPR036249">
    <property type="entry name" value="Thioredoxin-like_sf"/>
</dbReference>
<dbReference type="EMBL" id="SWFT01000069">
    <property type="protein sequence ID" value="KAA8903299.1"/>
    <property type="molecule type" value="Genomic_DNA"/>
</dbReference>
<reference evidence="1 2" key="1">
    <citation type="submission" date="2019-07" db="EMBL/GenBank/DDBJ databases">
        <title>Genome assembly of two rare yeast pathogens: Diutina rugosa and Trichomonascus ciferrii.</title>
        <authorList>
            <person name="Mixao V."/>
            <person name="Saus E."/>
            <person name="Hansen A."/>
            <person name="Lass-Flor C."/>
            <person name="Gabaldon T."/>
        </authorList>
    </citation>
    <scope>NUCLEOTIDE SEQUENCE [LARGE SCALE GENOMIC DNA]</scope>
    <source>
        <strain evidence="1 2">CBS 613</strain>
    </source>
</reference>
<evidence type="ECO:0000313" key="1">
    <source>
        <dbReference type="EMBL" id="KAA8903299.1"/>
    </source>
</evidence>
<accession>A0A642UQC5</accession>
<dbReference type="SUPFAM" id="SSF52833">
    <property type="entry name" value="Thioredoxin-like"/>
    <property type="match status" value="1"/>
</dbReference>
<proteinExistence type="predicted"/>
<name>A0A642UQC5_DIURU</name>
<gene>
    <name evidence="1" type="ORF">DIURU_002461</name>
</gene>
<organism evidence="1 2">
    <name type="scientific">Diutina rugosa</name>
    <name type="common">Yeast</name>
    <name type="synonym">Candida rugosa</name>
    <dbReference type="NCBI Taxonomy" id="5481"/>
    <lineage>
        <taxon>Eukaryota</taxon>
        <taxon>Fungi</taxon>
        <taxon>Dikarya</taxon>
        <taxon>Ascomycota</taxon>
        <taxon>Saccharomycotina</taxon>
        <taxon>Pichiomycetes</taxon>
        <taxon>Debaryomycetaceae</taxon>
        <taxon>Diutina</taxon>
    </lineage>
</organism>
<dbReference type="VEuPathDB" id="FungiDB:DIURU_002461"/>
<dbReference type="OrthoDB" id="4084730at2759"/>
<comment type="caution">
    <text evidence="1">The sequence shown here is derived from an EMBL/GenBank/DDBJ whole genome shotgun (WGS) entry which is preliminary data.</text>
</comment>
<sequence length="153" mass="17510">MLARIFKNTKSNAAPKIRVYHNCSPLSRQLYSKLHNHCNEKYQIDLQKKQTISEDDFKFLMDVVDVHPDNKNIIYNLFEKHPSQDLTIEDFKSIQAPLIIDYKNKLVAADCVSFDRVLSNYATCGMQNFTNDTLVPTALKVTSTIEALKGQLA</sequence>
<keyword evidence="2" id="KW-1185">Reference proteome</keyword>